<dbReference type="AlphaFoldDB" id="W2T6I8"/>
<protein>
    <submittedName>
        <fullName evidence="1">Uncharacterized protein</fullName>
    </submittedName>
</protein>
<evidence type="ECO:0000313" key="2">
    <source>
        <dbReference type="Proteomes" id="UP000053676"/>
    </source>
</evidence>
<name>W2T6I8_NECAM</name>
<reference evidence="2" key="1">
    <citation type="journal article" date="2014" name="Nat. Genet.">
        <title>Genome of the human hookworm Necator americanus.</title>
        <authorList>
            <person name="Tang Y.T."/>
            <person name="Gao X."/>
            <person name="Rosa B.A."/>
            <person name="Abubucker S."/>
            <person name="Hallsworth-Pepin K."/>
            <person name="Martin J."/>
            <person name="Tyagi R."/>
            <person name="Heizer E."/>
            <person name="Zhang X."/>
            <person name="Bhonagiri-Palsikar V."/>
            <person name="Minx P."/>
            <person name="Warren W.C."/>
            <person name="Wang Q."/>
            <person name="Zhan B."/>
            <person name="Hotez P.J."/>
            <person name="Sternberg P.W."/>
            <person name="Dougall A."/>
            <person name="Gaze S.T."/>
            <person name="Mulvenna J."/>
            <person name="Sotillo J."/>
            <person name="Ranganathan S."/>
            <person name="Rabelo E.M."/>
            <person name="Wilson R.K."/>
            <person name="Felgner P.L."/>
            <person name="Bethony J."/>
            <person name="Hawdon J.M."/>
            <person name="Gasser R.B."/>
            <person name="Loukas A."/>
            <person name="Mitreva M."/>
        </authorList>
    </citation>
    <scope>NUCLEOTIDE SEQUENCE [LARGE SCALE GENOMIC DNA]</scope>
</reference>
<dbReference type="KEGG" id="nai:NECAME_03167"/>
<dbReference type="Proteomes" id="UP000053676">
    <property type="component" value="Unassembled WGS sequence"/>
</dbReference>
<accession>W2T6I8</accession>
<evidence type="ECO:0000313" key="1">
    <source>
        <dbReference type="EMBL" id="ETN77503.1"/>
    </source>
</evidence>
<keyword evidence="2" id="KW-1185">Reference proteome</keyword>
<gene>
    <name evidence="1" type="ORF">NECAME_03167</name>
</gene>
<organism evidence="1 2">
    <name type="scientific">Necator americanus</name>
    <name type="common">Human hookworm</name>
    <dbReference type="NCBI Taxonomy" id="51031"/>
    <lineage>
        <taxon>Eukaryota</taxon>
        <taxon>Metazoa</taxon>
        <taxon>Ecdysozoa</taxon>
        <taxon>Nematoda</taxon>
        <taxon>Chromadorea</taxon>
        <taxon>Rhabditida</taxon>
        <taxon>Rhabditina</taxon>
        <taxon>Rhabditomorpha</taxon>
        <taxon>Strongyloidea</taxon>
        <taxon>Ancylostomatidae</taxon>
        <taxon>Bunostominae</taxon>
        <taxon>Necator</taxon>
    </lineage>
</organism>
<sequence>MIQTRKFKYDVIGLTETRRRHPLSTVYHTEEELFLGTCESRGVGVLANTNMAINIDSFEQLATRIGPPKLAQEERVRNITSGPRAFNGMSREREAFRVHHDDYDHPLEFAIPKALLSTLDVGVTRWRVS</sequence>
<proteinExistence type="predicted"/>
<dbReference type="EMBL" id="KI660167">
    <property type="protein sequence ID" value="ETN77503.1"/>
    <property type="molecule type" value="Genomic_DNA"/>
</dbReference>